<feature type="transmembrane region" description="Helical" evidence="6">
    <location>
        <begin position="22"/>
        <end position="46"/>
    </location>
</feature>
<dbReference type="RefSeq" id="WP_089323182.1">
    <property type="nucleotide sequence ID" value="NZ_FZOB01000007.1"/>
</dbReference>
<feature type="transmembrane region" description="Helical" evidence="6">
    <location>
        <begin position="160"/>
        <end position="180"/>
    </location>
</feature>
<protein>
    <recommendedName>
        <fullName evidence="9">Modulator of FtsH protease</fullName>
    </recommendedName>
</protein>
<sequence length="220" mass="24125">MNRIYQMERVETRDFNAFLSKVFLNMFLGLLLTAISAYMTLAIGLWAKIGTFGLIGFGIASFVLVILTGVLRNNGIFAGITFYLFSALEGVMLAPIFYVYTGASIITAFASAGFLFGIMAILALTKKVDFRKFGTYLFVGLIGVVIASLLNVFLIKSAGFGIVISVITVIVFLGLTAYDIQRLEEMAYTDGNAFFGALALYLDLINLFLALLNLFGERRD</sequence>
<keyword evidence="5 6" id="KW-0472">Membrane</keyword>
<dbReference type="CDD" id="cd10432">
    <property type="entry name" value="BI-1-like_bacterial"/>
    <property type="match status" value="1"/>
</dbReference>
<evidence type="ECO:0000256" key="1">
    <source>
        <dbReference type="ARBA" id="ARBA00004141"/>
    </source>
</evidence>
<feature type="transmembrane region" description="Helical" evidence="6">
    <location>
        <begin position="192"/>
        <end position="215"/>
    </location>
</feature>
<evidence type="ECO:0000256" key="3">
    <source>
        <dbReference type="ARBA" id="ARBA00022692"/>
    </source>
</evidence>
<dbReference type="PANTHER" id="PTHR23291:SF50">
    <property type="entry name" value="PROTEIN LIFEGUARD 4"/>
    <property type="match status" value="1"/>
</dbReference>
<reference evidence="8" key="1">
    <citation type="submission" date="2017-06" db="EMBL/GenBank/DDBJ databases">
        <authorList>
            <person name="Varghese N."/>
            <person name="Submissions S."/>
        </authorList>
    </citation>
    <scope>NUCLEOTIDE SEQUENCE [LARGE SCALE GENOMIC DNA]</scope>
    <source>
        <strain evidence="8">DSM 15668</strain>
    </source>
</reference>
<name>A0A238Z9W6_9BACT</name>
<evidence type="ECO:0000313" key="8">
    <source>
        <dbReference type="Proteomes" id="UP000198405"/>
    </source>
</evidence>
<evidence type="ECO:0000256" key="2">
    <source>
        <dbReference type="ARBA" id="ARBA00010350"/>
    </source>
</evidence>
<keyword evidence="3 6" id="KW-0812">Transmembrane</keyword>
<dbReference type="Proteomes" id="UP000198405">
    <property type="component" value="Unassembled WGS sequence"/>
</dbReference>
<evidence type="ECO:0008006" key="9">
    <source>
        <dbReference type="Google" id="ProtNLM"/>
    </source>
</evidence>
<evidence type="ECO:0000256" key="4">
    <source>
        <dbReference type="ARBA" id="ARBA00022989"/>
    </source>
</evidence>
<dbReference type="AlphaFoldDB" id="A0A238Z9W6"/>
<keyword evidence="8" id="KW-1185">Reference proteome</keyword>
<accession>A0A238Z9W6</accession>
<evidence type="ECO:0000256" key="6">
    <source>
        <dbReference type="RuleBase" id="RU004379"/>
    </source>
</evidence>
<dbReference type="EMBL" id="FZOB01000007">
    <property type="protein sequence ID" value="SNR80080.1"/>
    <property type="molecule type" value="Genomic_DNA"/>
</dbReference>
<comment type="similarity">
    <text evidence="2 6">Belongs to the BI1 family.</text>
</comment>
<comment type="subcellular location">
    <subcellularLocation>
        <location evidence="1">Membrane</location>
        <topology evidence="1">Multi-pass membrane protein</topology>
    </subcellularLocation>
</comment>
<evidence type="ECO:0000256" key="5">
    <source>
        <dbReference type="ARBA" id="ARBA00023136"/>
    </source>
</evidence>
<proteinExistence type="inferred from homology"/>
<feature type="transmembrane region" description="Helical" evidence="6">
    <location>
        <begin position="76"/>
        <end position="99"/>
    </location>
</feature>
<dbReference type="OrthoDB" id="9793828at2"/>
<keyword evidence="4 6" id="KW-1133">Transmembrane helix</keyword>
<feature type="transmembrane region" description="Helical" evidence="6">
    <location>
        <begin position="136"/>
        <end position="154"/>
    </location>
</feature>
<gene>
    <name evidence="7" type="ORF">SAMN06265340_10757</name>
</gene>
<feature type="transmembrane region" description="Helical" evidence="6">
    <location>
        <begin position="105"/>
        <end position="124"/>
    </location>
</feature>
<evidence type="ECO:0000313" key="7">
    <source>
        <dbReference type="EMBL" id="SNR80080.1"/>
    </source>
</evidence>
<feature type="transmembrane region" description="Helical" evidence="6">
    <location>
        <begin position="52"/>
        <end position="71"/>
    </location>
</feature>
<dbReference type="Pfam" id="PF01027">
    <property type="entry name" value="Bax1-I"/>
    <property type="match status" value="1"/>
</dbReference>
<organism evidence="7 8">
    <name type="scientific">Desulfurobacterium atlanticum</name>
    <dbReference type="NCBI Taxonomy" id="240169"/>
    <lineage>
        <taxon>Bacteria</taxon>
        <taxon>Pseudomonadati</taxon>
        <taxon>Aquificota</taxon>
        <taxon>Aquificia</taxon>
        <taxon>Desulfurobacteriales</taxon>
        <taxon>Desulfurobacteriaceae</taxon>
        <taxon>Desulfurobacterium</taxon>
    </lineage>
</organism>
<dbReference type="InterPro" id="IPR006214">
    <property type="entry name" value="Bax_inhibitor_1-related"/>
</dbReference>
<dbReference type="PANTHER" id="PTHR23291">
    <property type="entry name" value="BAX INHIBITOR-RELATED"/>
    <property type="match status" value="1"/>
</dbReference>
<dbReference type="GO" id="GO:0005886">
    <property type="term" value="C:plasma membrane"/>
    <property type="evidence" value="ECO:0007669"/>
    <property type="project" value="TreeGrafter"/>
</dbReference>